<dbReference type="PANTHER" id="PTHR47926">
    <property type="entry name" value="PENTATRICOPEPTIDE REPEAT-CONTAINING PROTEIN"/>
    <property type="match status" value="1"/>
</dbReference>
<dbReference type="GO" id="GO:0099402">
    <property type="term" value="P:plant organ development"/>
    <property type="evidence" value="ECO:0007669"/>
    <property type="project" value="UniProtKB-ARBA"/>
</dbReference>
<dbReference type="InterPro" id="IPR046848">
    <property type="entry name" value="E_motif"/>
</dbReference>
<evidence type="ECO:0008006" key="5">
    <source>
        <dbReference type="Google" id="ProtNLM"/>
    </source>
</evidence>
<evidence type="ECO:0000313" key="3">
    <source>
        <dbReference type="EMBL" id="KAF7145554.1"/>
    </source>
</evidence>
<keyword evidence="4" id="KW-1185">Reference proteome</keyword>
<dbReference type="FunFam" id="1.25.40.10:FF:000158">
    <property type="entry name" value="pentatricopeptide repeat-containing protein At2g33680"/>
    <property type="match status" value="1"/>
</dbReference>
<keyword evidence="1" id="KW-0677">Repeat</keyword>
<protein>
    <recommendedName>
        <fullName evidence="5">Pentatricopeptide repeat-containing protein</fullName>
    </recommendedName>
</protein>
<dbReference type="AlphaFoldDB" id="A0A834LMW6"/>
<accession>A0A834LMW6</accession>
<dbReference type="Proteomes" id="UP000626092">
    <property type="component" value="Unassembled WGS sequence"/>
</dbReference>
<dbReference type="InterPro" id="IPR002885">
    <property type="entry name" value="PPR_rpt"/>
</dbReference>
<organism evidence="3 4">
    <name type="scientific">Rhododendron simsii</name>
    <name type="common">Sims's rhododendron</name>
    <dbReference type="NCBI Taxonomy" id="118357"/>
    <lineage>
        <taxon>Eukaryota</taxon>
        <taxon>Viridiplantae</taxon>
        <taxon>Streptophyta</taxon>
        <taxon>Embryophyta</taxon>
        <taxon>Tracheophyta</taxon>
        <taxon>Spermatophyta</taxon>
        <taxon>Magnoliopsida</taxon>
        <taxon>eudicotyledons</taxon>
        <taxon>Gunneridae</taxon>
        <taxon>Pentapetalae</taxon>
        <taxon>asterids</taxon>
        <taxon>Ericales</taxon>
        <taxon>Ericaceae</taxon>
        <taxon>Ericoideae</taxon>
        <taxon>Rhodoreae</taxon>
        <taxon>Rhododendron</taxon>
    </lineage>
</organism>
<feature type="repeat" description="PPR" evidence="2">
    <location>
        <begin position="268"/>
        <end position="302"/>
    </location>
</feature>
<feature type="repeat" description="PPR" evidence="2">
    <location>
        <begin position="233"/>
        <end position="267"/>
    </location>
</feature>
<feature type="repeat" description="PPR" evidence="2">
    <location>
        <begin position="131"/>
        <end position="165"/>
    </location>
</feature>
<dbReference type="GO" id="GO:0009451">
    <property type="term" value="P:RNA modification"/>
    <property type="evidence" value="ECO:0007669"/>
    <property type="project" value="InterPro"/>
</dbReference>
<dbReference type="Gene3D" id="1.25.40.10">
    <property type="entry name" value="Tetratricopeptide repeat domain"/>
    <property type="match status" value="2"/>
</dbReference>
<dbReference type="Pfam" id="PF12854">
    <property type="entry name" value="PPR_1"/>
    <property type="match status" value="1"/>
</dbReference>
<reference evidence="3" key="1">
    <citation type="submission" date="2019-11" db="EMBL/GenBank/DDBJ databases">
        <authorList>
            <person name="Liu Y."/>
            <person name="Hou J."/>
            <person name="Li T.-Q."/>
            <person name="Guan C.-H."/>
            <person name="Wu X."/>
            <person name="Wu H.-Z."/>
            <person name="Ling F."/>
            <person name="Zhang R."/>
            <person name="Shi X.-G."/>
            <person name="Ren J.-P."/>
            <person name="Chen E.-F."/>
            <person name="Sun J.-M."/>
        </authorList>
    </citation>
    <scope>NUCLEOTIDE SEQUENCE</scope>
    <source>
        <strain evidence="3">Adult_tree_wgs_1</strain>
        <tissue evidence="3">Leaves</tissue>
    </source>
</reference>
<dbReference type="PANTHER" id="PTHR47926:SF438">
    <property type="entry name" value="PENTATRICOPEPTIDE REPEAT-CONTAINING PROTEIN"/>
    <property type="match status" value="1"/>
</dbReference>
<dbReference type="InterPro" id="IPR011990">
    <property type="entry name" value="TPR-like_helical_dom_sf"/>
</dbReference>
<dbReference type="Pfam" id="PF20431">
    <property type="entry name" value="E_motif"/>
    <property type="match status" value="1"/>
</dbReference>
<dbReference type="PROSITE" id="PS51375">
    <property type="entry name" value="PPR"/>
    <property type="match status" value="3"/>
</dbReference>
<name>A0A834LMW6_RHOSS</name>
<sequence>MNSFFSKQRFIKQNFRSISFPFPPLSSQTKSHPTRHKSLKGHRVLDLVTPKSNFTRNGRKSHLRLIQDILPSNSNNPDEHVGPSICYSHGEGLRADPRVLSHALSSCGCVRTASVGIQLHCLVIKTGYLSNVYVGSSLISFYCKCGELRYAYQVFDEMPVRNVVSWTTIIAGNVLSACTGSGCLGKGKSAHCQAIQMGFDAYVHVSNALISLYLKCGNENEAAYIFENMRIKDLVSWNSMIAGYAQHGFSSQAIDLFEEMRKKKVKPDAITFLGVLSSCRHAGLVEQGQFYFNSMVEYGLEPEVDHYSCIVDLLGRAGDLEKAWERRLELEPECAATHLQLVNLYASFGCWDQVARVRKLMKDKGLKTDPGHSWIEIRNEVYRFGAEDSLNSKTDEVLAVVNCLVDQIRDSGYACELYQIEASLGLQTEFDAVVLESLLVGFHFSLRFCYLLCHRSRDEFRGLLLLCASHQEVTVPIALFFLFLFYVFRLVHLWRVPFLALQFVSPLSSYSFSGFSEDSYNRMVVHVPFVRWDLDGDVSSTNPRAGVYYLETAQGQRVDCVAGILGKEITTFKPFNGFLQDYHNILPLSTALEWNFRCQLATWLDGIIIIYHSFLRYSEQGVDHCWSLSPVNSVDVPQRLPQGIRRYFPYNGPPTWVLLKHGCRAWPVAIVGCWFCNGWSTFHELHGLKGEFKFILTAERRWIFDTVIIDENEGEMVFDWTGPNLEPYSCGQVFRIYDIEEMVIRMADWAWTVPIDDLRLDAQIFRVFVAALQLEFLDYLLVIMLSTVEFRLLVIRKDVDTEKIYPCF</sequence>
<comment type="caution">
    <text evidence="3">The sequence shown here is derived from an EMBL/GenBank/DDBJ whole genome shotgun (WGS) entry which is preliminary data.</text>
</comment>
<dbReference type="NCBIfam" id="TIGR00756">
    <property type="entry name" value="PPR"/>
    <property type="match status" value="2"/>
</dbReference>
<evidence type="ECO:0000313" key="4">
    <source>
        <dbReference type="Proteomes" id="UP000626092"/>
    </source>
</evidence>
<gene>
    <name evidence="3" type="ORF">RHSIM_Rhsim04G0025800</name>
</gene>
<dbReference type="Pfam" id="PF13041">
    <property type="entry name" value="PPR_2"/>
    <property type="match status" value="1"/>
</dbReference>
<dbReference type="OrthoDB" id="730395at2759"/>
<evidence type="ECO:0000256" key="1">
    <source>
        <dbReference type="ARBA" id="ARBA00022737"/>
    </source>
</evidence>
<dbReference type="EMBL" id="WJXA01000004">
    <property type="protein sequence ID" value="KAF7145554.1"/>
    <property type="molecule type" value="Genomic_DNA"/>
</dbReference>
<evidence type="ECO:0000256" key="2">
    <source>
        <dbReference type="PROSITE-ProRule" id="PRU00708"/>
    </source>
</evidence>
<dbReference type="Pfam" id="PF01535">
    <property type="entry name" value="PPR"/>
    <property type="match status" value="1"/>
</dbReference>
<dbReference type="GO" id="GO:0003723">
    <property type="term" value="F:RNA binding"/>
    <property type="evidence" value="ECO:0007669"/>
    <property type="project" value="InterPro"/>
</dbReference>
<dbReference type="InterPro" id="IPR046960">
    <property type="entry name" value="PPR_At4g14850-like_plant"/>
</dbReference>
<proteinExistence type="predicted"/>